<evidence type="ECO:0000256" key="6">
    <source>
        <dbReference type="ARBA" id="ARBA00023136"/>
    </source>
</evidence>
<feature type="transmembrane region" description="Helical" evidence="8">
    <location>
        <begin position="220"/>
        <end position="243"/>
    </location>
</feature>
<dbReference type="PANTHER" id="PTHR43549">
    <property type="entry name" value="MULTIDRUG RESISTANCE PROTEIN YPNP-RELATED"/>
    <property type="match status" value="1"/>
</dbReference>
<proteinExistence type="predicted"/>
<evidence type="ECO:0000256" key="3">
    <source>
        <dbReference type="ARBA" id="ARBA00022475"/>
    </source>
</evidence>
<evidence type="ECO:0000256" key="4">
    <source>
        <dbReference type="ARBA" id="ARBA00022692"/>
    </source>
</evidence>
<feature type="transmembrane region" description="Helical" evidence="8">
    <location>
        <begin position="111"/>
        <end position="135"/>
    </location>
</feature>
<feature type="transmembrane region" description="Helical" evidence="8">
    <location>
        <begin position="466"/>
        <end position="488"/>
    </location>
</feature>
<dbReference type="PANTHER" id="PTHR43549:SF2">
    <property type="entry name" value="MULTIDRUG RESISTANCE PROTEIN NORM-RELATED"/>
    <property type="match status" value="1"/>
</dbReference>
<evidence type="ECO:0000256" key="5">
    <source>
        <dbReference type="ARBA" id="ARBA00022989"/>
    </source>
</evidence>
<keyword evidence="2" id="KW-0813">Transport</keyword>
<accession>A0AAN6IQR5</accession>
<keyword evidence="5 8" id="KW-1133">Transmembrane helix</keyword>
<organism evidence="9 10">
    <name type="scientific">Exophiala dermatitidis</name>
    <name type="common">Black yeast-like fungus</name>
    <name type="synonym">Wangiella dermatitidis</name>
    <dbReference type="NCBI Taxonomy" id="5970"/>
    <lineage>
        <taxon>Eukaryota</taxon>
        <taxon>Fungi</taxon>
        <taxon>Dikarya</taxon>
        <taxon>Ascomycota</taxon>
        <taxon>Pezizomycotina</taxon>
        <taxon>Eurotiomycetes</taxon>
        <taxon>Chaetothyriomycetidae</taxon>
        <taxon>Chaetothyriales</taxon>
        <taxon>Herpotrichiellaceae</taxon>
        <taxon>Exophiala</taxon>
    </lineage>
</organism>
<evidence type="ECO:0000256" key="1">
    <source>
        <dbReference type="ARBA" id="ARBA00004651"/>
    </source>
</evidence>
<comment type="caution">
    <text evidence="9">The sequence shown here is derived from an EMBL/GenBank/DDBJ whole genome shotgun (WGS) entry which is preliminary data.</text>
</comment>
<evidence type="ECO:0000313" key="9">
    <source>
        <dbReference type="EMBL" id="KAJ8987884.1"/>
    </source>
</evidence>
<dbReference type="GO" id="GO:0005886">
    <property type="term" value="C:plasma membrane"/>
    <property type="evidence" value="ECO:0007669"/>
    <property type="project" value="UniProtKB-SubCell"/>
</dbReference>
<dbReference type="AlphaFoldDB" id="A0AAN6IQR5"/>
<dbReference type="EMBL" id="JAJGCB010000021">
    <property type="protein sequence ID" value="KAJ8987884.1"/>
    <property type="molecule type" value="Genomic_DNA"/>
</dbReference>
<evidence type="ECO:0000313" key="10">
    <source>
        <dbReference type="Proteomes" id="UP001161757"/>
    </source>
</evidence>
<reference evidence="9" key="1">
    <citation type="submission" date="2023-01" db="EMBL/GenBank/DDBJ databases">
        <title>Exophiala dermititidis isolated from Cystic Fibrosis Patient.</title>
        <authorList>
            <person name="Kurbessoian T."/>
            <person name="Crocker A."/>
            <person name="Murante D."/>
            <person name="Hogan D.A."/>
            <person name="Stajich J.E."/>
        </authorList>
    </citation>
    <scope>NUCLEOTIDE SEQUENCE</scope>
    <source>
        <strain evidence="9">Ex8</strain>
    </source>
</reference>
<feature type="transmembrane region" description="Helical" evidence="8">
    <location>
        <begin position="184"/>
        <end position="208"/>
    </location>
</feature>
<dbReference type="InterPro" id="IPR052031">
    <property type="entry name" value="Membrane_Transporter-Flippase"/>
</dbReference>
<feature type="transmembrane region" description="Helical" evidence="8">
    <location>
        <begin position="38"/>
        <end position="58"/>
    </location>
</feature>
<evidence type="ECO:0000256" key="7">
    <source>
        <dbReference type="SAM" id="MobiDB-lite"/>
    </source>
</evidence>
<dbReference type="Proteomes" id="UP001161757">
    <property type="component" value="Unassembled WGS sequence"/>
</dbReference>
<keyword evidence="4 8" id="KW-0812">Transmembrane</keyword>
<name>A0AAN6IQR5_EXODE</name>
<keyword evidence="6 8" id="KW-0472">Membrane</keyword>
<keyword evidence="3" id="KW-1003">Cell membrane</keyword>
<sequence length="503" mass="55303">MLPSKDTAQNSEVTTSVEDSSNAGERITHAHIWKRDRFSGAILFNFLAFVLPALYGTISKLWVANIDSSMVVTVDSYTYIGVVAEVINEGLPRAAWVVIGDRSARPLASRIGLSQTLILFQSMLGLIVSLIILGAARNFAAGFVPIQVRQASLTYVRLSSFSVLSGAIEAAVTNATRALDHPDVPLIISIVRFAVNIILDLLLISPFHVGNFSPSVNTQAGIRLGCDFAAAFSGLAAFLVIAIRLRRAHALEDVPRPSVKALRVLFRPGVPPFVESAVRNALYLWLVANIVSMGTDYATAWGVFNTIRWGLVMVPVQTLEAASLTFTGHAWGRWRNEVGGEIREAKASRKQIRAMAYPALVSSAAVLTVEVALCIFLSRFGCKPFAQYISGSETIGSITGHMWRTIDWCYIFYALSTQLATILLATVPRWYLYQSLVSNLCYVLPWAIVCQAAHLNPDDAWTYHSFVFGGSLVFSFFDVLLFVSLWAWKLQRGTLDFDKVRLA</sequence>
<comment type="subcellular location">
    <subcellularLocation>
        <location evidence="1">Cell membrane</location>
        <topology evidence="1">Multi-pass membrane protein</topology>
    </subcellularLocation>
</comment>
<feature type="transmembrane region" description="Helical" evidence="8">
    <location>
        <begin position="356"/>
        <end position="378"/>
    </location>
</feature>
<feature type="region of interest" description="Disordered" evidence="7">
    <location>
        <begin position="1"/>
        <end position="22"/>
    </location>
</feature>
<feature type="transmembrane region" description="Helical" evidence="8">
    <location>
        <begin position="410"/>
        <end position="427"/>
    </location>
</feature>
<protein>
    <submittedName>
        <fullName evidence="9">Uncharacterized protein</fullName>
    </submittedName>
</protein>
<evidence type="ECO:0000256" key="2">
    <source>
        <dbReference type="ARBA" id="ARBA00022448"/>
    </source>
</evidence>
<gene>
    <name evidence="9" type="ORF">HRR80_007966</name>
</gene>
<evidence type="ECO:0000256" key="8">
    <source>
        <dbReference type="SAM" id="Phobius"/>
    </source>
</evidence>